<protein>
    <submittedName>
        <fullName evidence="1">Uncharacterized protein</fullName>
    </submittedName>
</protein>
<name>A0A2W4REK5_9GAMM</name>
<evidence type="ECO:0000313" key="2">
    <source>
        <dbReference type="Proteomes" id="UP000249396"/>
    </source>
</evidence>
<reference evidence="1 2" key="1">
    <citation type="journal article" date="2018" name="Aquat. Microb. Ecol.">
        <title>Gammaproteobacterial methanotrophs dominate.</title>
        <authorList>
            <person name="Rissanen A.J."/>
            <person name="Saarenheimo J."/>
            <person name="Tiirola M."/>
            <person name="Peura S."/>
            <person name="Aalto S.L."/>
            <person name="Karvinen A."/>
            <person name="Nykanen H."/>
        </authorList>
    </citation>
    <scope>NUCLEOTIDE SEQUENCE [LARGE SCALE GENOMIC DNA]</scope>
    <source>
        <strain evidence="1">AMbin10</strain>
    </source>
</reference>
<gene>
    <name evidence="1" type="ORF">DM484_13030</name>
</gene>
<dbReference type="Proteomes" id="UP000249396">
    <property type="component" value="Unassembled WGS sequence"/>
</dbReference>
<comment type="caution">
    <text evidence="1">The sequence shown here is derived from an EMBL/GenBank/DDBJ whole genome shotgun (WGS) entry which is preliminary data.</text>
</comment>
<sequence>MGNEIPVRGIAHKNAAVEWNAMRRTIAIGGKTITDRANPMQFNFESVGFLSSIVHDIKIRQCAKQSDSM</sequence>
<evidence type="ECO:0000313" key="1">
    <source>
        <dbReference type="EMBL" id="PZN78298.1"/>
    </source>
</evidence>
<dbReference type="AlphaFoldDB" id="A0A2W4REK5"/>
<accession>A0A2W4REK5</accession>
<dbReference type="EMBL" id="QJPH01000321">
    <property type="protein sequence ID" value="PZN78298.1"/>
    <property type="molecule type" value="Genomic_DNA"/>
</dbReference>
<proteinExistence type="predicted"/>
<organism evidence="1 2">
    <name type="scientific">Candidatus Methylumidiphilus alinenensis</name>
    <dbReference type="NCBI Taxonomy" id="2202197"/>
    <lineage>
        <taxon>Bacteria</taxon>
        <taxon>Pseudomonadati</taxon>
        <taxon>Pseudomonadota</taxon>
        <taxon>Gammaproteobacteria</taxon>
        <taxon>Methylococcales</taxon>
        <taxon>Candidatus Methylumidiphilus</taxon>
    </lineage>
</organism>